<name>A0A7K1SNS0_9BACT</name>
<accession>A0A7K1SNS0</accession>
<dbReference type="SUPFAM" id="SSF56925">
    <property type="entry name" value="OMPA-like"/>
    <property type="match status" value="1"/>
</dbReference>
<dbReference type="RefSeq" id="WP_157590116.1">
    <property type="nucleotide sequence ID" value="NZ_WPIN01000022.1"/>
</dbReference>
<dbReference type="Pfam" id="PF13568">
    <property type="entry name" value="OMP_b-brl_2"/>
    <property type="match status" value="1"/>
</dbReference>
<proteinExistence type="predicted"/>
<evidence type="ECO:0000313" key="3">
    <source>
        <dbReference type="Proteomes" id="UP000436006"/>
    </source>
</evidence>
<dbReference type="EMBL" id="WPIN01000022">
    <property type="protein sequence ID" value="MVM35303.1"/>
    <property type="molecule type" value="Genomic_DNA"/>
</dbReference>
<organism evidence="2 3">
    <name type="scientific">Spirosoma arboris</name>
    <dbReference type="NCBI Taxonomy" id="2682092"/>
    <lineage>
        <taxon>Bacteria</taxon>
        <taxon>Pseudomonadati</taxon>
        <taxon>Bacteroidota</taxon>
        <taxon>Cytophagia</taxon>
        <taxon>Cytophagales</taxon>
        <taxon>Cytophagaceae</taxon>
        <taxon>Spirosoma</taxon>
    </lineage>
</organism>
<dbReference type="Gene3D" id="2.40.160.20">
    <property type="match status" value="1"/>
</dbReference>
<feature type="domain" description="Outer membrane protein beta-barrel" evidence="1">
    <location>
        <begin position="29"/>
        <end position="154"/>
    </location>
</feature>
<dbReference type="InterPro" id="IPR025665">
    <property type="entry name" value="Beta-barrel_OMP_2"/>
</dbReference>
<dbReference type="AlphaFoldDB" id="A0A7K1SNS0"/>
<evidence type="ECO:0000259" key="1">
    <source>
        <dbReference type="Pfam" id="PF13568"/>
    </source>
</evidence>
<dbReference type="InterPro" id="IPR011250">
    <property type="entry name" value="OMP/PagP_B-barrel"/>
</dbReference>
<reference evidence="2 3" key="1">
    <citation type="submission" date="2019-12" db="EMBL/GenBank/DDBJ databases">
        <title>Spirosoma sp. HMF4905 genome sequencing and assembly.</title>
        <authorList>
            <person name="Kang H."/>
            <person name="Cha I."/>
            <person name="Kim H."/>
            <person name="Joh K."/>
        </authorList>
    </citation>
    <scope>NUCLEOTIDE SEQUENCE [LARGE SCALE GENOMIC DNA]</scope>
    <source>
        <strain evidence="2 3">HMF4905</strain>
    </source>
</reference>
<dbReference type="Proteomes" id="UP000436006">
    <property type="component" value="Unassembled WGS sequence"/>
</dbReference>
<protein>
    <submittedName>
        <fullName evidence="2">Outer membrane beta-barrel protein</fullName>
    </submittedName>
</protein>
<evidence type="ECO:0000313" key="2">
    <source>
        <dbReference type="EMBL" id="MVM35303.1"/>
    </source>
</evidence>
<keyword evidence="3" id="KW-1185">Reference proteome</keyword>
<gene>
    <name evidence="2" type="ORF">GO755_35100</name>
</gene>
<comment type="caution">
    <text evidence="2">The sequence shown here is derived from an EMBL/GenBank/DDBJ whole genome shotgun (WGS) entry which is preliminary data.</text>
</comment>
<sequence>MRQLIRIIGIWIGLVVNHSPIFGQSKFSFSISAAPGYTYSNTNATILLPDNSITIPVDVEYQQKGVGYSVGILARYELSTHFSVSTGIWLNHNHYNQPTISTNPDLTLNPTGVQVVGESSTTRNYQIPVLVNYQSSTKRLSPYFSAGTYINFPYTKIYAEGTGTLPNQKIRIYPTLGAGIKYQLSNHLSLITQPTFTYLIPIRTYNSYQYYQLSLQTQLLYKF</sequence>